<proteinExistence type="predicted"/>
<name>A0A098G3T3_9GAMM</name>
<evidence type="ECO:0000313" key="1">
    <source>
        <dbReference type="EMBL" id="CEG56636.1"/>
    </source>
</evidence>
<accession>A0A098G3T3</accession>
<dbReference type="HOGENOM" id="CLU_1667201_0_0_6"/>
<evidence type="ECO:0000313" key="2">
    <source>
        <dbReference type="Proteomes" id="UP000032430"/>
    </source>
</evidence>
<dbReference type="AlphaFoldDB" id="A0A098G3T3"/>
<protein>
    <submittedName>
        <fullName evidence="1">Uncharacterized protein</fullName>
    </submittedName>
</protein>
<organism evidence="1 2">
    <name type="scientific">Legionella fallonii LLAP-10</name>
    <dbReference type="NCBI Taxonomy" id="1212491"/>
    <lineage>
        <taxon>Bacteria</taxon>
        <taxon>Pseudomonadati</taxon>
        <taxon>Pseudomonadota</taxon>
        <taxon>Gammaproteobacteria</taxon>
        <taxon>Legionellales</taxon>
        <taxon>Legionellaceae</taxon>
        <taxon>Legionella</taxon>
    </lineage>
</organism>
<sequence>MDYVLQLASLGNNWIEVLEKFDKINFTSDVFYLASRFPENKAEIFQLVILPDNFQRLVTKTTDLAYLANFFPHHEIFKKGTVEEALKEVQAISFEQKAYTKRAAMGFFKPIFPQELGDYIGDFLDRKTGRQVAQVNKEAAENASSGYEACKANRGSKI</sequence>
<gene>
    <name evidence="1" type="ORF">LFA_1205</name>
</gene>
<dbReference type="KEGG" id="lfa:LFA_1205"/>
<reference evidence="2" key="1">
    <citation type="submission" date="2014-09" db="EMBL/GenBank/DDBJ databases">
        <authorList>
            <person name="Gomez-Valero L."/>
        </authorList>
    </citation>
    <scope>NUCLEOTIDE SEQUENCE [LARGE SCALE GENOMIC DNA]</scope>
    <source>
        <strain evidence="2">ATCC700992</strain>
    </source>
</reference>
<keyword evidence="2" id="KW-1185">Reference proteome</keyword>
<dbReference type="EMBL" id="LN614827">
    <property type="protein sequence ID" value="CEG56636.1"/>
    <property type="molecule type" value="Genomic_DNA"/>
</dbReference>
<dbReference type="Proteomes" id="UP000032430">
    <property type="component" value="Chromosome I"/>
</dbReference>
<dbReference type="STRING" id="1212491.LFA_1205"/>